<keyword evidence="1" id="KW-1133">Transmembrane helix</keyword>
<evidence type="ECO:0000256" key="1">
    <source>
        <dbReference type="SAM" id="Phobius"/>
    </source>
</evidence>
<reference evidence="2" key="1">
    <citation type="submission" date="2023-09" db="EMBL/GenBank/DDBJ databases">
        <title>Demequina sp. a novel bacteria isolated from Capsicum annuum.</title>
        <authorList>
            <person name="Humaira Z."/>
            <person name="Lee J."/>
            <person name="Cho D."/>
        </authorList>
    </citation>
    <scope>NUCLEOTIDE SEQUENCE</scope>
    <source>
        <strain evidence="2">PMTSA13</strain>
    </source>
</reference>
<dbReference type="RefSeq" id="WP_313543599.1">
    <property type="nucleotide sequence ID" value="NZ_CP134880.1"/>
</dbReference>
<name>A0AA96FDQ5_9MICO</name>
<dbReference type="KEGG" id="dcp:RN607_00600"/>
<dbReference type="AlphaFoldDB" id="A0AA96FDQ5"/>
<keyword evidence="1" id="KW-0472">Membrane</keyword>
<accession>A0AA96FDQ5</accession>
<dbReference type="Proteomes" id="UP001303408">
    <property type="component" value="Chromosome"/>
</dbReference>
<feature type="transmembrane region" description="Helical" evidence="1">
    <location>
        <begin position="15"/>
        <end position="41"/>
    </location>
</feature>
<dbReference type="EMBL" id="CP134880">
    <property type="protein sequence ID" value="WNM27532.1"/>
    <property type="molecule type" value="Genomic_DNA"/>
</dbReference>
<evidence type="ECO:0000313" key="2">
    <source>
        <dbReference type="EMBL" id="WNM27532.1"/>
    </source>
</evidence>
<organism evidence="2">
    <name type="scientific">Demequina capsici</name>
    <dbReference type="NCBI Taxonomy" id="3075620"/>
    <lineage>
        <taxon>Bacteria</taxon>
        <taxon>Bacillati</taxon>
        <taxon>Actinomycetota</taxon>
        <taxon>Actinomycetes</taxon>
        <taxon>Micrococcales</taxon>
        <taxon>Demequinaceae</taxon>
        <taxon>Demequina</taxon>
    </lineage>
</organism>
<protein>
    <submittedName>
        <fullName evidence="2">Uncharacterized protein</fullName>
    </submittedName>
</protein>
<gene>
    <name evidence="2" type="ORF">RN607_00600</name>
</gene>
<proteinExistence type="predicted"/>
<keyword evidence="1" id="KW-0812">Transmembrane</keyword>
<sequence length="45" mass="5116">MNAHRYHRILTLEGLSLVILITLVTLAIALPIVWVAVIMFMEALR</sequence>